<feature type="region of interest" description="Disordered" evidence="1">
    <location>
        <begin position="1"/>
        <end position="24"/>
    </location>
</feature>
<protein>
    <submittedName>
        <fullName evidence="3">Phage holin family protein</fullName>
    </submittedName>
</protein>
<dbReference type="InterPro" id="IPR009937">
    <property type="entry name" value="Phage_holin_3_6"/>
</dbReference>
<feature type="transmembrane region" description="Helical" evidence="2">
    <location>
        <begin position="93"/>
        <end position="115"/>
    </location>
</feature>
<keyword evidence="2" id="KW-1133">Transmembrane helix</keyword>
<reference evidence="3 4" key="1">
    <citation type="submission" date="2020-04" db="EMBL/GenBank/DDBJ databases">
        <title>Thermobifida alba genome sequencing and assembly.</title>
        <authorList>
            <person name="Luzics S."/>
            <person name="Horvath B."/>
            <person name="Nagy I."/>
            <person name="Toth A."/>
            <person name="Nagy I."/>
            <person name="Kukolya J."/>
        </authorList>
    </citation>
    <scope>NUCLEOTIDE SEQUENCE [LARGE SCALE GENOMIC DNA]</scope>
    <source>
        <strain evidence="3 4">DSM 43795</strain>
    </source>
</reference>
<keyword evidence="2" id="KW-0472">Membrane</keyword>
<evidence type="ECO:0000313" key="4">
    <source>
        <dbReference type="Proteomes" id="UP000832041"/>
    </source>
</evidence>
<evidence type="ECO:0000256" key="1">
    <source>
        <dbReference type="SAM" id="MobiDB-lite"/>
    </source>
</evidence>
<feature type="compositionally biased region" description="Basic and acidic residues" evidence="1">
    <location>
        <begin position="13"/>
        <end position="24"/>
    </location>
</feature>
<dbReference type="Proteomes" id="UP000832041">
    <property type="component" value="Chromosome"/>
</dbReference>
<keyword evidence="4" id="KW-1185">Reference proteome</keyword>
<proteinExistence type="predicted"/>
<keyword evidence="2" id="KW-0812">Transmembrane</keyword>
<dbReference type="EMBL" id="CP051627">
    <property type="protein sequence ID" value="UPT22275.1"/>
    <property type="molecule type" value="Genomic_DNA"/>
</dbReference>
<dbReference type="RefSeq" id="WP_248590755.1">
    <property type="nucleotide sequence ID" value="NZ_BAABEB010000039.1"/>
</dbReference>
<evidence type="ECO:0000256" key="2">
    <source>
        <dbReference type="SAM" id="Phobius"/>
    </source>
</evidence>
<feature type="transmembrane region" description="Helical" evidence="2">
    <location>
        <begin position="61"/>
        <end position="87"/>
    </location>
</feature>
<name>A0ABY4L3L4_THEAE</name>
<accession>A0ABY4L3L4</accession>
<organism evidence="3 4">
    <name type="scientific">Thermobifida alba</name>
    <name type="common">Thermomonospora alba</name>
    <dbReference type="NCBI Taxonomy" id="53522"/>
    <lineage>
        <taxon>Bacteria</taxon>
        <taxon>Bacillati</taxon>
        <taxon>Actinomycetota</taxon>
        <taxon>Actinomycetes</taxon>
        <taxon>Streptosporangiales</taxon>
        <taxon>Nocardiopsidaceae</taxon>
        <taxon>Thermobifida</taxon>
    </lineage>
</organism>
<evidence type="ECO:0000313" key="3">
    <source>
        <dbReference type="EMBL" id="UPT22275.1"/>
    </source>
</evidence>
<dbReference type="Pfam" id="PF07332">
    <property type="entry name" value="Phage_holin_3_6"/>
    <property type="match status" value="1"/>
</dbReference>
<sequence length="151" mass="16178">MSSPQVPQPSSEPRVREPERRDESLGELLSTAMGDLQKLFRQEVNLAKAELREEGVKAGKAAGMLAGAAVAGLLFLVLASFALVYALANVMDAGWAALIVAALWAIAAAVLAVLGRNRMREVSPKPEQTVETLKEDAQWAKHPTRSGTTSR</sequence>
<feature type="region of interest" description="Disordered" evidence="1">
    <location>
        <begin position="124"/>
        <end position="151"/>
    </location>
</feature>
<feature type="compositionally biased region" description="Low complexity" evidence="1">
    <location>
        <begin position="1"/>
        <end position="12"/>
    </location>
</feature>
<gene>
    <name evidence="3" type="ORF">FOF52_15960</name>
</gene>